<dbReference type="PROSITE" id="PS51257">
    <property type="entry name" value="PROKAR_LIPOPROTEIN"/>
    <property type="match status" value="1"/>
</dbReference>
<sequence>MRAPRSAAALTALLLGLSGSGALSACGSGTGTAPLAGVDGLEVPTPSPDPDDFVAEVDNPWLPLVVGSSAVYEPGTGVLGADVAQLLVSVEEGPQVAGVATTAVRRTTTGSEGTVPPDPEAGGETVDYYAQDAAGNVWWFGREGEWLAGEDGAEAGVAMLATPRVGDGYREALAAGIDVRAQVLSLDEEATTPAGTFGGLVLVEVRDTAADRVERRAYAEGLGLVAVETVSGTPDVRLGLVQVDEPQSGS</sequence>
<dbReference type="EMBL" id="BAABIM010000001">
    <property type="protein sequence ID" value="GAA4675675.1"/>
    <property type="molecule type" value="Genomic_DNA"/>
</dbReference>
<organism evidence="2 3">
    <name type="scientific">Nocardioides nanhaiensis</name>
    <dbReference type="NCBI Taxonomy" id="1476871"/>
    <lineage>
        <taxon>Bacteria</taxon>
        <taxon>Bacillati</taxon>
        <taxon>Actinomycetota</taxon>
        <taxon>Actinomycetes</taxon>
        <taxon>Propionibacteriales</taxon>
        <taxon>Nocardioidaceae</taxon>
        <taxon>Nocardioides</taxon>
    </lineage>
</organism>
<reference evidence="3" key="1">
    <citation type="journal article" date="2019" name="Int. J. Syst. Evol. Microbiol.">
        <title>The Global Catalogue of Microorganisms (GCM) 10K type strain sequencing project: providing services to taxonomists for standard genome sequencing and annotation.</title>
        <authorList>
            <consortium name="The Broad Institute Genomics Platform"/>
            <consortium name="The Broad Institute Genome Sequencing Center for Infectious Disease"/>
            <person name="Wu L."/>
            <person name="Ma J."/>
        </authorList>
    </citation>
    <scope>NUCLEOTIDE SEQUENCE [LARGE SCALE GENOMIC DNA]</scope>
    <source>
        <strain evidence="3">JCM 18127</strain>
    </source>
</reference>
<proteinExistence type="predicted"/>
<evidence type="ECO:0000313" key="3">
    <source>
        <dbReference type="Proteomes" id="UP001500621"/>
    </source>
</evidence>
<accession>A0ABP8W146</accession>
<dbReference type="RefSeq" id="WP_345263460.1">
    <property type="nucleotide sequence ID" value="NZ_BAABIM010000001.1"/>
</dbReference>
<evidence type="ECO:0008006" key="4">
    <source>
        <dbReference type="Google" id="ProtNLM"/>
    </source>
</evidence>
<gene>
    <name evidence="2" type="ORF">GCM10023226_11090</name>
</gene>
<protein>
    <recommendedName>
        <fullName evidence="4">Lipoprotein</fullName>
    </recommendedName>
</protein>
<keyword evidence="3" id="KW-1185">Reference proteome</keyword>
<feature type="chain" id="PRO_5046375848" description="Lipoprotein" evidence="1">
    <location>
        <begin position="26"/>
        <end position="250"/>
    </location>
</feature>
<comment type="caution">
    <text evidence="2">The sequence shown here is derived from an EMBL/GenBank/DDBJ whole genome shotgun (WGS) entry which is preliminary data.</text>
</comment>
<keyword evidence="1" id="KW-0732">Signal</keyword>
<evidence type="ECO:0000256" key="1">
    <source>
        <dbReference type="SAM" id="SignalP"/>
    </source>
</evidence>
<name>A0ABP8W146_9ACTN</name>
<dbReference type="Proteomes" id="UP001500621">
    <property type="component" value="Unassembled WGS sequence"/>
</dbReference>
<feature type="signal peptide" evidence="1">
    <location>
        <begin position="1"/>
        <end position="25"/>
    </location>
</feature>
<evidence type="ECO:0000313" key="2">
    <source>
        <dbReference type="EMBL" id="GAA4675675.1"/>
    </source>
</evidence>